<dbReference type="HOGENOM" id="CLU_991019_0_0_1"/>
<dbReference type="GO" id="GO:0004601">
    <property type="term" value="F:peroxidase activity"/>
    <property type="evidence" value="ECO:0007669"/>
    <property type="project" value="UniProtKB-KW"/>
</dbReference>
<dbReference type="GO" id="GO:0046872">
    <property type="term" value="F:metal ion binding"/>
    <property type="evidence" value="ECO:0007669"/>
    <property type="project" value="UniProtKB-KW"/>
</dbReference>
<evidence type="ECO:0000256" key="1">
    <source>
        <dbReference type="ARBA" id="ARBA00001970"/>
    </source>
</evidence>
<name>A0A0C9UJX0_SPHS4</name>
<evidence type="ECO:0000256" key="5">
    <source>
        <dbReference type="ARBA" id="ARBA00023002"/>
    </source>
</evidence>
<sequence length="281" mass="30631">MKISSAFSADFLFASAIHFVAGNPGNHVQFSSRKTNILISPPGLPNLPTAVEIRSAATNYRIGMKKNKELFLFFSITNATLFKQKLKADIKNRVTTTSQLLFGLNVLGVTDSLGDALFTNGQEADAVALGDPGTSSWANLDNFVKDMQSLLQGSVKEVYRLAGLPVRDHRQGMSAIDGSSLAFRQLEQKVPEFNRFLTDNPLIILGLTYQQGSDLLGARMVGRWKSGAPVDLAPLIDDQALGADPTRNKDLNILTKHRADFDAINTLDQIIRAGIPYGPKQ</sequence>
<keyword evidence="3" id="KW-0349">Heme</keyword>
<organism evidence="10 11">
    <name type="scientific">Sphaerobolus stellatus (strain SS14)</name>
    <dbReference type="NCBI Taxonomy" id="990650"/>
    <lineage>
        <taxon>Eukaryota</taxon>
        <taxon>Fungi</taxon>
        <taxon>Dikarya</taxon>
        <taxon>Basidiomycota</taxon>
        <taxon>Agaricomycotina</taxon>
        <taxon>Agaricomycetes</taxon>
        <taxon>Phallomycetidae</taxon>
        <taxon>Geastrales</taxon>
        <taxon>Sphaerobolaceae</taxon>
        <taxon>Sphaerobolus</taxon>
    </lineage>
</organism>
<comment type="cofactor">
    <cofactor evidence="1">
        <name>heme b</name>
        <dbReference type="ChEBI" id="CHEBI:60344"/>
    </cofactor>
</comment>
<dbReference type="EMBL" id="KN837191">
    <property type="protein sequence ID" value="KIJ35164.1"/>
    <property type="molecule type" value="Genomic_DNA"/>
</dbReference>
<dbReference type="InterPro" id="IPR049509">
    <property type="entry name" value="DyP_N"/>
</dbReference>
<dbReference type="GO" id="GO:0020037">
    <property type="term" value="F:heme binding"/>
    <property type="evidence" value="ECO:0007669"/>
    <property type="project" value="InterPro"/>
</dbReference>
<dbReference type="Pfam" id="PF21105">
    <property type="entry name" value="DyP_N"/>
    <property type="match status" value="2"/>
</dbReference>
<dbReference type="PANTHER" id="PTHR30521">
    <property type="entry name" value="DEFERROCHELATASE/PEROXIDASE"/>
    <property type="match status" value="1"/>
</dbReference>
<feature type="domain" description="DyP dimeric alpha+beta barrel" evidence="9">
    <location>
        <begin position="62"/>
        <end position="101"/>
    </location>
</feature>
<comment type="similarity">
    <text evidence="7">Belongs to the DyP-type peroxidase family.</text>
</comment>
<dbReference type="GO" id="GO:0005829">
    <property type="term" value="C:cytosol"/>
    <property type="evidence" value="ECO:0007669"/>
    <property type="project" value="TreeGrafter"/>
</dbReference>
<feature type="signal peptide" evidence="8">
    <location>
        <begin position="1"/>
        <end position="22"/>
    </location>
</feature>
<evidence type="ECO:0000256" key="8">
    <source>
        <dbReference type="SAM" id="SignalP"/>
    </source>
</evidence>
<protein>
    <recommendedName>
        <fullName evidence="9">DyP dimeric alpha+beta barrel domain-containing protein</fullName>
    </recommendedName>
</protein>
<evidence type="ECO:0000259" key="9">
    <source>
        <dbReference type="Pfam" id="PF21105"/>
    </source>
</evidence>
<dbReference type="AlphaFoldDB" id="A0A0C9UJX0"/>
<keyword evidence="5" id="KW-0560">Oxidoreductase</keyword>
<dbReference type="Proteomes" id="UP000054279">
    <property type="component" value="Unassembled WGS sequence"/>
</dbReference>
<evidence type="ECO:0000256" key="2">
    <source>
        <dbReference type="ARBA" id="ARBA00022559"/>
    </source>
</evidence>
<dbReference type="OrthoDB" id="3207336at2759"/>
<evidence type="ECO:0000313" key="11">
    <source>
        <dbReference type="Proteomes" id="UP000054279"/>
    </source>
</evidence>
<keyword evidence="11" id="KW-1185">Reference proteome</keyword>
<dbReference type="InterPro" id="IPR006314">
    <property type="entry name" value="Dyp_peroxidase"/>
</dbReference>
<keyword evidence="6" id="KW-0408">Iron</keyword>
<dbReference type="PROSITE" id="PS51404">
    <property type="entry name" value="DYP_PEROXIDASE"/>
    <property type="match status" value="1"/>
</dbReference>
<evidence type="ECO:0000256" key="4">
    <source>
        <dbReference type="ARBA" id="ARBA00022723"/>
    </source>
</evidence>
<dbReference type="PANTHER" id="PTHR30521:SF4">
    <property type="entry name" value="DEFERROCHELATASE"/>
    <property type="match status" value="1"/>
</dbReference>
<dbReference type="SUPFAM" id="SSF54909">
    <property type="entry name" value="Dimeric alpha+beta barrel"/>
    <property type="match status" value="1"/>
</dbReference>
<evidence type="ECO:0000256" key="7">
    <source>
        <dbReference type="ARBA" id="ARBA00025737"/>
    </source>
</evidence>
<keyword evidence="2" id="KW-0575">Peroxidase</keyword>
<proteinExistence type="inferred from homology"/>
<keyword evidence="8" id="KW-0732">Signal</keyword>
<feature type="chain" id="PRO_5002204855" description="DyP dimeric alpha+beta barrel domain-containing protein" evidence="8">
    <location>
        <begin position="23"/>
        <end position="281"/>
    </location>
</feature>
<evidence type="ECO:0000256" key="3">
    <source>
        <dbReference type="ARBA" id="ARBA00022617"/>
    </source>
</evidence>
<keyword evidence="4" id="KW-0479">Metal-binding</keyword>
<dbReference type="InterPro" id="IPR011008">
    <property type="entry name" value="Dimeric_a/b-barrel"/>
</dbReference>
<evidence type="ECO:0000256" key="6">
    <source>
        <dbReference type="ARBA" id="ARBA00023004"/>
    </source>
</evidence>
<feature type="domain" description="DyP dimeric alpha+beta barrel" evidence="9">
    <location>
        <begin position="103"/>
        <end position="138"/>
    </location>
</feature>
<evidence type="ECO:0000313" key="10">
    <source>
        <dbReference type="EMBL" id="KIJ35164.1"/>
    </source>
</evidence>
<accession>A0A0C9UJX0</accession>
<reference evidence="10 11" key="1">
    <citation type="submission" date="2014-06" db="EMBL/GenBank/DDBJ databases">
        <title>Evolutionary Origins and Diversification of the Mycorrhizal Mutualists.</title>
        <authorList>
            <consortium name="DOE Joint Genome Institute"/>
            <consortium name="Mycorrhizal Genomics Consortium"/>
            <person name="Kohler A."/>
            <person name="Kuo A."/>
            <person name="Nagy L.G."/>
            <person name="Floudas D."/>
            <person name="Copeland A."/>
            <person name="Barry K.W."/>
            <person name="Cichocki N."/>
            <person name="Veneault-Fourrey C."/>
            <person name="LaButti K."/>
            <person name="Lindquist E.A."/>
            <person name="Lipzen A."/>
            <person name="Lundell T."/>
            <person name="Morin E."/>
            <person name="Murat C."/>
            <person name="Riley R."/>
            <person name="Ohm R."/>
            <person name="Sun H."/>
            <person name="Tunlid A."/>
            <person name="Henrissat B."/>
            <person name="Grigoriev I.V."/>
            <person name="Hibbett D.S."/>
            <person name="Martin F."/>
        </authorList>
    </citation>
    <scope>NUCLEOTIDE SEQUENCE [LARGE SCALE GENOMIC DNA]</scope>
    <source>
        <strain evidence="10 11">SS14</strain>
    </source>
</reference>
<gene>
    <name evidence="10" type="ORF">M422DRAFT_262542</name>
</gene>